<evidence type="ECO:0000313" key="3">
    <source>
        <dbReference type="Proteomes" id="UP001054889"/>
    </source>
</evidence>
<dbReference type="AlphaFoldDB" id="A0AAV5C107"/>
<evidence type="ECO:0000313" key="2">
    <source>
        <dbReference type="EMBL" id="GJM91194.1"/>
    </source>
</evidence>
<protein>
    <submittedName>
        <fullName evidence="2">Uncharacterized protein</fullName>
    </submittedName>
</protein>
<evidence type="ECO:0000256" key="1">
    <source>
        <dbReference type="SAM" id="MobiDB-lite"/>
    </source>
</evidence>
<gene>
    <name evidence="2" type="primary">ga07545</name>
    <name evidence="2" type="ORF">PR202_ga07545</name>
</gene>
<feature type="region of interest" description="Disordered" evidence="1">
    <location>
        <begin position="1"/>
        <end position="42"/>
    </location>
</feature>
<dbReference type="Proteomes" id="UP001054889">
    <property type="component" value="Unassembled WGS sequence"/>
</dbReference>
<reference evidence="2" key="1">
    <citation type="journal article" date="2018" name="DNA Res.">
        <title>Multiple hybrid de novo genome assembly of finger millet, an orphan allotetraploid crop.</title>
        <authorList>
            <person name="Hatakeyama M."/>
            <person name="Aluri S."/>
            <person name="Balachadran M.T."/>
            <person name="Sivarajan S.R."/>
            <person name="Patrignani A."/>
            <person name="Gruter S."/>
            <person name="Poveda L."/>
            <person name="Shimizu-Inatsugi R."/>
            <person name="Baeten J."/>
            <person name="Francoijs K.J."/>
            <person name="Nataraja K.N."/>
            <person name="Reddy Y.A.N."/>
            <person name="Phadnis S."/>
            <person name="Ravikumar R.L."/>
            <person name="Schlapbach R."/>
            <person name="Sreeman S.M."/>
            <person name="Shimizu K.K."/>
        </authorList>
    </citation>
    <scope>NUCLEOTIDE SEQUENCE</scope>
</reference>
<sequence>MGPTTASHRQMRLEEPPCPGQDLPEGMTTGAATPQSGTAREGDLTAVAGHHIRTPLPLSLRSPPCPGPAPHAAAIALPCLLLAPPLLVTPAHSHGRHLWPAPPPPLAATIAPPCFLHGAAA</sequence>
<dbReference type="EMBL" id="BQKI01000003">
    <property type="protein sequence ID" value="GJM91194.1"/>
    <property type="molecule type" value="Genomic_DNA"/>
</dbReference>
<proteinExistence type="predicted"/>
<reference evidence="2" key="2">
    <citation type="submission" date="2021-12" db="EMBL/GenBank/DDBJ databases">
        <title>Resequencing data analysis of finger millet.</title>
        <authorList>
            <person name="Hatakeyama M."/>
            <person name="Aluri S."/>
            <person name="Balachadran M.T."/>
            <person name="Sivarajan S.R."/>
            <person name="Poveda L."/>
            <person name="Shimizu-Inatsugi R."/>
            <person name="Schlapbach R."/>
            <person name="Sreeman S.M."/>
            <person name="Shimizu K.K."/>
        </authorList>
    </citation>
    <scope>NUCLEOTIDE SEQUENCE</scope>
</reference>
<name>A0AAV5C107_ELECO</name>
<comment type="caution">
    <text evidence="2">The sequence shown here is derived from an EMBL/GenBank/DDBJ whole genome shotgun (WGS) entry which is preliminary data.</text>
</comment>
<accession>A0AAV5C107</accession>
<keyword evidence="3" id="KW-1185">Reference proteome</keyword>
<organism evidence="2 3">
    <name type="scientific">Eleusine coracana subsp. coracana</name>
    <dbReference type="NCBI Taxonomy" id="191504"/>
    <lineage>
        <taxon>Eukaryota</taxon>
        <taxon>Viridiplantae</taxon>
        <taxon>Streptophyta</taxon>
        <taxon>Embryophyta</taxon>
        <taxon>Tracheophyta</taxon>
        <taxon>Spermatophyta</taxon>
        <taxon>Magnoliopsida</taxon>
        <taxon>Liliopsida</taxon>
        <taxon>Poales</taxon>
        <taxon>Poaceae</taxon>
        <taxon>PACMAD clade</taxon>
        <taxon>Chloridoideae</taxon>
        <taxon>Cynodonteae</taxon>
        <taxon>Eleusininae</taxon>
        <taxon>Eleusine</taxon>
    </lineage>
</organism>